<evidence type="ECO:0000256" key="6">
    <source>
        <dbReference type="ARBA" id="ARBA00023157"/>
    </source>
</evidence>
<evidence type="ECO:0000256" key="3">
    <source>
        <dbReference type="ARBA" id="ARBA00022525"/>
    </source>
</evidence>
<evidence type="ECO:0000256" key="2">
    <source>
        <dbReference type="ARBA" id="ARBA00006656"/>
    </source>
</evidence>
<evidence type="ECO:0000256" key="9">
    <source>
        <dbReference type="SAM" id="MobiDB-lite"/>
    </source>
</evidence>
<keyword evidence="5 8" id="KW-0339">Growth factor</keyword>
<dbReference type="RefSeq" id="XP_031598694.1">
    <property type="nucleotide sequence ID" value="XM_031742834.2"/>
</dbReference>
<evidence type="ECO:0000256" key="1">
    <source>
        <dbReference type="ARBA" id="ARBA00004613"/>
    </source>
</evidence>
<reference evidence="12" key="3">
    <citation type="submission" date="2025-09" db="UniProtKB">
        <authorList>
            <consortium name="Ensembl"/>
        </authorList>
    </citation>
    <scope>IDENTIFICATION</scope>
</reference>
<comment type="subcellular location">
    <subcellularLocation>
        <location evidence="1">Secreted</location>
    </subcellularLocation>
</comment>
<feature type="region of interest" description="Disordered" evidence="9">
    <location>
        <begin position="276"/>
        <end position="295"/>
    </location>
</feature>
<evidence type="ECO:0000256" key="10">
    <source>
        <dbReference type="SAM" id="SignalP"/>
    </source>
</evidence>
<evidence type="ECO:0000256" key="8">
    <source>
        <dbReference type="RuleBase" id="RU000354"/>
    </source>
</evidence>
<dbReference type="InterPro" id="IPR001111">
    <property type="entry name" value="TGF-b_propeptide"/>
</dbReference>
<dbReference type="Pfam" id="PF00688">
    <property type="entry name" value="TGFb_propeptide"/>
    <property type="match status" value="1"/>
</dbReference>
<evidence type="ECO:0000256" key="4">
    <source>
        <dbReference type="ARBA" id="ARBA00022729"/>
    </source>
</evidence>
<dbReference type="Pfam" id="PF00019">
    <property type="entry name" value="TGF_beta"/>
    <property type="match status" value="1"/>
</dbReference>
<name>A0AAZ1XTB6_OREAU</name>
<keyword evidence="13" id="KW-1185">Reference proteome</keyword>
<dbReference type="PANTHER" id="PTHR11848:SF39">
    <property type="entry name" value="BONE MORPHOGENETIC PROTEIN 10"/>
    <property type="match status" value="1"/>
</dbReference>
<accession>A0AAZ1XTB6</accession>
<dbReference type="Gene3D" id="2.10.90.10">
    <property type="entry name" value="Cystine-knot cytokines"/>
    <property type="match status" value="1"/>
</dbReference>
<dbReference type="InterPro" id="IPR001839">
    <property type="entry name" value="TGF-b_C"/>
</dbReference>
<dbReference type="InterPro" id="IPR015615">
    <property type="entry name" value="TGF-beta-rel"/>
</dbReference>
<reference evidence="13" key="1">
    <citation type="submission" date="2020-03" db="EMBL/GenBank/DDBJ databases">
        <title>Evolution of repeat sequences and sex chromosomes of tilapia species revealed by chromosome-level genomes.</title>
        <authorList>
            <person name="Xu L."/>
            <person name="Tao W."/>
            <person name="Wang D."/>
            <person name="Zhou Q."/>
        </authorList>
    </citation>
    <scope>NUCLEOTIDE SEQUENCE [LARGE SCALE GENOMIC DNA]</scope>
    <source>
        <strain evidence="13">Israel</strain>
    </source>
</reference>
<dbReference type="Proteomes" id="UP000472276">
    <property type="component" value="Unassembled WGS sequence"/>
</dbReference>
<comment type="similarity">
    <text evidence="2 8">Belongs to the TGF-beta family.</text>
</comment>
<feature type="compositionally biased region" description="Polar residues" evidence="9">
    <location>
        <begin position="276"/>
        <end position="286"/>
    </location>
</feature>
<protein>
    <recommendedName>
        <fullName evidence="11">TGF-beta family profile domain-containing protein</fullName>
    </recommendedName>
</protein>
<feature type="chain" id="PRO_5044300840" description="TGF-beta family profile domain-containing protein" evidence="10">
    <location>
        <begin position="36"/>
        <end position="480"/>
    </location>
</feature>
<dbReference type="PROSITE" id="PS00250">
    <property type="entry name" value="TGF_BETA_1"/>
    <property type="match status" value="1"/>
</dbReference>
<feature type="domain" description="TGF-beta family profile" evidence="11">
    <location>
        <begin position="368"/>
        <end position="480"/>
    </location>
</feature>
<keyword evidence="7" id="KW-0325">Glycoprotein</keyword>
<keyword evidence="4 10" id="KW-0732">Signal</keyword>
<dbReference type="Ensembl" id="ENSOABT00000067555.1">
    <property type="protein sequence ID" value="ENSOABP00000070894.1"/>
    <property type="gene ID" value="ENSOABG00000030725.1"/>
</dbReference>
<evidence type="ECO:0000313" key="12">
    <source>
        <dbReference type="Ensembl" id="ENSOABP00000070894.1"/>
    </source>
</evidence>
<dbReference type="InterPro" id="IPR029034">
    <property type="entry name" value="Cystine-knot_cytokine"/>
</dbReference>
<dbReference type="PANTHER" id="PTHR11848">
    <property type="entry name" value="TGF-BETA FAMILY"/>
    <property type="match status" value="1"/>
</dbReference>
<gene>
    <name evidence="12" type="primary">BMP10</name>
</gene>
<dbReference type="AlphaFoldDB" id="A0AAZ1XTB6"/>
<evidence type="ECO:0000256" key="7">
    <source>
        <dbReference type="ARBA" id="ARBA00023180"/>
    </source>
</evidence>
<evidence type="ECO:0000313" key="13">
    <source>
        <dbReference type="Proteomes" id="UP000472276"/>
    </source>
</evidence>
<proteinExistence type="inferred from homology"/>
<reference evidence="12" key="2">
    <citation type="submission" date="2025-08" db="UniProtKB">
        <authorList>
            <consortium name="Ensembl"/>
        </authorList>
    </citation>
    <scope>IDENTIFICATION</scope>
</reference>
<sequence length="480" mass="53406">MASTWVSQLGTICTSKTLFLTYSILLLQGPLCAETSPISSAHQRQRPAPGLGDGHGGVVDLSLLEQDGNKDVQNLLESLKEQFLRTFNLSGMGPPSLAPGSTRQEPPEYMMELYNRFANDHSAMPTANIIRSFKNEDSSPSAVGVGGVRRHPLLFNVSVPHHERITASELRLYTLVQTDRHLYAGVDRRVTIYELVSHDDNVTDANAARGDAFSGREERIELVELASRQVYGTDNGWEAFDLTAAVQRWHGSDGGTTHRLEVHIASIADDGNVQDMTEANKDSSLPQGDMKIDTSPEEKHKPLLIVFSDDQSSDHREDRRELNEMIDHETSNMVVQNDFGTWGSEESEPDEEDLIQMRSNLIYDSASRIRRNAKGNHCKKQSLYVEFKDIGWDSWILAPTGYDAFECSGICSYPLTKHVTPTKHAIVQTLVNINSPQKAARACCVPTKLDPISLLYLDDTGVVTYKYKYEGMVVAECGCR</sequence>
<dbReference type="GO" id="GO:0030509">
    <property type="term" value="P:BMP signaling pathway"/>
    <property type="evidence" value="ECO:0007669"/>
    <property type="project" value="TreeGrafter"/>
</dbReference>
<dbReference type="GO" id="GO:0008083">
    <property type="term" value="F:growth factor activity"/>
    <property type="evidence" value="ECO:0007669"/>
    <property type="project" value="UniProtKB-KW"/>
</dbReference>
<evidence type="ECO:0000259" key="11">
    <source>
        <dbReference type="PROSITE" id="PS51362"/>
    </source>
</evidence>
<dbReference type="GO" id="GO:0005125">
    <property type="term" value="F:cytokine activity"/>
    <property type="evidence" value="ECO:0007669"/>
    <property type="project" value="TreeGrafter"/>
</dbReference>
<dbReference type="PROSITE" id="PS51362">
    <property type="entry name" value="TGF_BETA_2"/>
    <property type="match status" value="1"/>
</dbReference>
<organism evidence="12 13">
    <name type="scientific">Oreochromis aureus</name>
    <name type="common">Israeli tilapia</name>
    <name type="synonym">Chromis aureus</name>
    <dbReference type="NCBI Taxonomy" id="47969"/>
    <lineage>
        <taxon>Eukaryota</taxon>
        <taxon>Metazoa</taxon>
        <taxon>Chordata</taxon>
        <taxon>Craniata</taxon>
        <taxon>Vertebrata</taxon>
        <taxon>Euteleostomi</taxon>
        <taxon>Actinopterygii</taxon>
        <taxon>Neopterygii</taxon>
        <taxon>Teleostei</taxon>
        <taxon>Neoteleostei</taxon>
        <taxon>Acanthomorphata</taxon>
        <taxon>Ovalentaria</taxon>
        <taxon>Cichlomorphae</taxon>
        <taxon>Cichliformes</taxon>
        <taxon>Cichlidae</taxon>
        <taxon>African cichlids</taxon>
        <taxon>Pseudocrenilabrinae</taxon>
        <taxon>Oreochromini</taxon>
        <taxon>Oreochromis</taxon>
    </lineage>
</organism>
<keyword evidence="6" id="KW-1015">Disulfide bond</keyword>
<dbReference type="FunFam" id="2.10.90.10:FF:000001">
    <property type="entry name" value="Bone morphogenetic protein 4"/>
    <property type="match status" value="1"/>
</dbReference>
<evidence type="ECO:0000256" key="5">
    <source>
        <dbReference type="ARBA" id="ARBA00023030"/>
    </source>
</evidence>
<feature type="signal peptide" evidence="10">
    <location>
        <begin position="1"/>
        <end position="35"/>
    </location>
</feature>
<keyword evidence="3" id="KW-0964">Secreted</keyword>
<dbReference type="SUPFAM" id="SSF57501">
    <property type="entry name" value="Cystine-knot cytokines"/>
    <property type="match status" value="1"/>
</dbReference>
<dbReference type="Gene3D" id="2.60.120.970">
    <property type="match status" value="1"/>
</dbReference>
<dbReference type="SMART" id="SM00204">
    <property type="entry name" value="TGFB"/>
    <property type="match status" value="1"/>
</dbReference>
<dbReference type="GO" id="GO:0035239">
    <property type="term" value="P:tube morphogenesis"/>
    <property type="evidence" value="ECO:0007669"/>
    <property type="project" value="UniProtKB-ARBA"/>
</dbReference>
<dbReference type="InterPro" id="IPR017948">
    <property type="entry name" value="TGFb_CS"/>
</dbReference>
<dbReference type="GO" id="GO:0005615">
    <property type="term" value="C:extracellular space"/>
    <property type="evidence" value="ECO:0007669"/>
    <property type="project" value="TreeGrafter"/>
</dbReference>
<dbReference type="GeneID" id="116322694"/>